<gene>
    <name evidence="1" type="ORF">LIPSTDRAFT_69381</name>
</gene>
<dbReference type="AlphaFoldDB" id="A0A1E3QCL2"/>
<sequence>MRLPQGQEYRRRNGTSVEITNFVSWVWSAGLAFGVLGVPEAEIPLPIRRCSNQIHITPIGLLLLSIMFSPDASLANKVSDTAGRRH</sequence>
<proteinExistence type="predicted"/>
<evidence type="ECO:0000313" key="1">
    <source>
        <dbReference type="EMBL" id="ODQ75194.1"/>
    </source>
</evidence>
<protein>
    <submittedName>
        <fullName evidence="1">Uncharacterized protein</fullName>
    </submittedName>
</protein>
<dbReference type="Proteomes" id="UP000094385">
    <property type="component" value="Unassembled WGS sequence"/>
</dbReference>
<keyword evidence="2" id="KW-1185">Reference proteome</keyword>
<accession>A0A1E3QCL2</accession>
<organism evidence="1 2">
    <name type="scientific">Lipomyces starkeyi NRRL Y-11557</name>
    <dbReference type="NCBI Taxonomy" id="675824"/>
    <lineage>
        <taxon>Eukaryota</taxon>
        <taxon>Fungi</taxon>
        <taxon>Dikarya</taxon>
        <taxon>Ascomycota</taxon>
        <taxon>Saccharomycotina</taxon>
        <taxon>Lipomycetes</taxon>
        <taxon>Lipomycetales</taxon>
        <taxon>Lipomycetaceae</taxon>
        <taxon>Lipomyces</taxon>
    </lineage>
</organism>
<reference evidence="1 2" key="1">
    <citation type="journal article" date="2016" name="Proc. Natl. Acad. Sci. U.S.A.">
        <title>Comparative genomics of biotechnologically important yeasts.</title>
        <authorList>
            <person name="Riley R."/>
            <person name="Haridas S."/>
            <person name="Wolfe K.H."/>
            <person name="Lopes M.R."/>
            <person name="Hittinger C.T."/>
            <person name="Goeker M."/>
            <person name="Salamov A.A."/>
            <person name="Wisecaver J.H."/>
            <person name="Long T.M."/>
            <person name="Calvey C.H."/>
            <person name="Aerts A.L."/>
            <person name="Barry K.W."/>
            <person name="Choi C."/>
            <person name="Clum A."/>
            <person name="Coughlan A.Y."/>
            <person name="Deshpande S."/>
            <person name="Douglass A.P."/>
            <person name="Hanson S.J."/>
            <person name="Klenk H.-P."/>
            <person name="LaButti K.M."/>
            <person name="Lapidus A."/>
            <person name="Lindquist E.A."/>
            <person name="Lipzen A.M."/>
            <person name="Meier-Kolthoff J.P."/>
            <person name="Ohm R.A."/>
            <person name="Otillar R.P."/>
            <person name="Pangilinan J.L."/>
            <person name="Peng Y."/>
            <person name="Rokas A."/>
            <person name="Rosa C.A."/>
            <person name="Scheuner C."/>
            <person name="Sibirny A.A."/>
            <person name="Slot J.C."/>
            <person name="Stielow J.B."/>
            <person name="Sun H."/>
            <person name="Kurtzman C.P."/>
            <person name="Blackwell M."/>
            <person name="Grigoriev I.V."/>
            <person name="Jeffries T.W."/>
        </authorList>
    </citation>
    <scope>NUCLEOTIDE SEQUENCE [LARGE SCALE GENOMIC DNA]</scope>
    <source>
        <strain evidence="1 2">NRRL Y-11557</strain>
    </source>
</reference>
<dbReference type="EMBL" id="KV454291">
    <property type="protein sequence ID" value="ODQ75194.1"/>
    <property type="molecule type" value="Genomic_DNA"/>
</dbReference>
<evidence type="ECO:0000313" key="2">
    <source>
        <dbReference type="Proteomes" id="UP000094385"/>
    </source>
</evidence>
<name>A0A1E3QCL2_LIPST</name>